<name>A0ABU1ADZ9_9BACT</name>
<dbReference type="EMBL" id="JARXIC010000001">
    <property type="protein sequence ID" value="MDQ8192942.1"/>
    <property type="molecule type" value="Genomic_DNA"/>
</dbReference>
<evidence type="ECO:0000259" key="1">
    <source>
        <dbReference type="Pfam" id="PF01408"/>
    </source>
</evidence>
<dbReference type="PANTHER" id="PTHR43377">
    <property type="entry name" value="BILIVERDIN REDUCTASE A"/>
    <property type="match status" value="1"/>
</dbReference>
<evidence type="ECO:0000313" key="3">
    <source>
        <dbReference type="EMBL" id="MDQ8192942.1"/>
    </source>
</evidence>
<protein>
    <submittedName>
        <fullName evidence="3">Gfo/Idh/MocA family oxidoreductase</fullName>
    </submittedName>
</protein>
<reference evidence="3 4" key="1">
    <citation type="submission" date="2023-04" db="EMBL/GenBank/DDBJ databases">
        <title>A novel bacteria isolated from coastal sediment.</title>
        <authorList>
            <person name="Liu X.-J."/>
            <person name="Du Z.-J."/>
        </authorList>
    </citation>
    <scope>NUCLEOTIDE SEQUENCE [LARGE SCALE GENOMIC DNA]</scope>
    <source>
        <strain evidence="3 4">SDUM461004</strain>
    </source>
</reference>
<dbReference type="InterPro" id="IPR055170">
    <property type="entry name" value="GFO_IDH_MocA-like_dom"/>
</dbReference>
<proteinExistence type="predicted"/>
<feature type="domain" description="GFO/IDH/MocA-like oxidoreductase" evidence="2">
    <location>
        <begin position="130"/>
        <end position="246"/>
    </location>
</feature>
<organism evidence="3 4">
    <name type="scientific">Thalassobacterium sedimentorum</name>
    <dbReference type="NCBI Taxonomy" id="3041258"/>
    <lineage>
        <taxon>Bacteria</taxon>
        <taxon>Pseudomonadati</taxon>
        <taxon>Verrucomicrobiota</taxon>
        <taxon>Opitutia</taxon>
        <taxon>Puniceicoccales</taxon>
        <taxon>Coraliomargaritaceae</taxon>
        <taxon>Thalassobacterium</taxon>
    </lineage>
</organism>
<dbReference type="Gene3D" id="3.30.360.10">
    <property type="entry name" value="Dihydrodipicolinate Reductase, domain 2"/>
    <property type="match status" value="1"/>
</dbReference>
<dbReference type="Pfam" id="PF01408">
    <property type="entry name" value="GFO_IDH_MocA"/>
    <property type="match status" value="1"/>
</dbReference>
<accession>A0ABU1ADZ9</accession>
<dbReference type="Gene3D" id="3.40.50.720">
    <property type="entry name" value="NAD(P)-binding Rossmann-like Domain"/>
    <property type="match status" value="1"/>
</dbReference>
<dbReference type="PANTHER" id="PTHR43377:SF1">
    <property type="entry name" value="BILIVERDIN REDUCTASE A"/>
    <property type="match status" value="1"/>
</dbReference>
<dbReference type="SUPFAM" id="SSF51735">
    <property type="entry name" value="NAD(P)-binding Rossmann-fold domains"/>
    <property type="match status" value="1"/>
</dbReference>
<comment type="caution">
    <text evidence="3">The sequence shown here is derived from an EMBL/GenBank/DDBJ whole genome shotgun (WGS) entry which is preliminary data.</text>
</comment>
<keyword evidence="4" id="KW-1185">Reference proteome</keyword>
<evidence type="ECO:0000313" key="4">
    <source>
        <dbReference type="Proteomes" id="UP001243717"/>
    </source>
</evidence>
<dbReference type="RefSeq" id="WP_308983451.1">
    <property type="nucleotide sequence ID" value="NZ_JARXIC010000001.1"/>
</dbReference>
<dbReference type="SUPFAM" id="SSF55347">
    <property type="entry name" value="Glyceraldehyde-3-phosphate dehydrogenase-like, C-terminal domain"/>
    <property type="match status" value="1"/>
</dbReference>
<feature type="domain" description="Gfo/Idh/MocA-like oxidoreductase N-terminal" evidence="1">
    <location>
        <begin position="2"/>
        <end position="122"/>
    </location>
</feature>
<dbReference type="Pfam" id="PF22725">
    <property type="entry name" value="GFO_IDH_MocA_C3"/>
    <property type="match status" value="1"/>
</dbReference>
<dbReference type="InterPro" id="IPR036291">
    <property type="entry name" value="NAD(P)-bd_dom_sf"/>
</dbReference>
<dbReference type="InterPro" id="IPR000683">
    <property type="entry name" value="Gfo/Idh/MocA-like_OxRdtase_N"/>
</dbReference>
<dbReference type="Proteomes" id="UP001243717">
    <property type="component" value="Unassembled WGS sequence"/>
</dbReference>
<evidence type="ECO:0000259" key="2">
    <source>
        <dbReference type="Pfam" id="PF22725"/>
    </source>
</evidence>
<gene>
    <name evidence="3" type="ORF">QEH59_00795</name>
</gene>
<dbReference type="InterPro" id="IPR051450">
    <property type="entry name" value="Gfo/Idh/MocA_Oxidoreductases"/>
</dbReference>
<sequence>MIKVGIIGFGFMGNMHAQAYHALADVHITAIADIATQHAQEKVAQLGFEIPVFTDLTTLLAESDVDIIDICGPTDQHLELATQAIQAGKHLFIEKPLALTLEDCQAIQSATDAAGVFAQVGHCIRFWPEYMKLKQIVDSGTHGPLKSLSLTRRSPRPGGGNPLHWVNQVERCGGAVVDLHVHDTDFINHLLGMPQSVYSRTTEGSSGPDHIFSHYHYEHTTVQAEGGWDYPGNYGFSMSFEAIFEDACIQYNSASNTPLLLTTRGCAPVAIELDVTDTPTEATHSEGNISSLGGYFNEINYFINCVKNKQAPEIATLKQASNSIRILLAELKSAKNRQNVSI</sequence>